<sequence length="335" mass="36278">MMDDLDLLRDFGRELEHEPPATLARQRDRHLRVRPRRRWTGWWTAGLVAVATALAVAVPAVLVGGRAPAPPSAGGVGAVDVSGALNVLLIGSDTRDGDGNARYGPRMRGAGARSDSIVIVHLPADRGRATAVSVPRDSMVPIPRCGSSPARTDMINSAYDTGGASCLRTALEKLTGLRIAHTVEVDFTGFKSMVDALGGVEVTLPRAVDDRASKLRLPAGKSMLNGEAALGYARLRHYGDGSDVARIKRQAQLLRAMLDKVKTAAADPQRLRAFLGEVRAAVRTDLDLEAMYQLADGLRQTSVTFVTVPYAPHPRDRNRLQWKQPEARRLFDGLR</sequence>
<keyword evidence="2" id="KW-0812">Transmembrane</keyword>
<keyword evidence="5" id="KW-1185">Reference proteome</keyword>
<dbReference type="EMBL" id="FOBF01000005">
    <property type="protein sequence ID" value="SEL53192.1"/>
    <property type="molecule type" value="Genomic_DNA"/>
</dbReference>
<evidence type="ECO:0000256" key="1">
    <source>
        <dbReference type="ARBA" id="ARBA00006068"/>
    </source>
</evidence>
<dbReference type="Gene3D" id="3.40.630.190">
    <property type="entry name" value="LCP protein"/>
    <property type="match status" value="1"/>
</dbReference>
<feature type="domain" description="Cell envelope-related transcriptional attenuator" evidence="3">
    <location>
        <begin position="113"/>
        <end position="262"/>
    </location>
</feature>
<dbReference type="InterPro" id="IPR004474">
    <property type="entry name" value="LytR_CpsA_psr"/>
</dbReference>
<accession>A0A1H7QZ63</accession>
<dbReference type="OrthoDB" id="3759589at2"/>
<dbReference type="PANTHER" id="PTHR33392">
    <property type="entry name" value="POLYISOPRENYL-TEICHOIC ACID--PEPTIDOGLYCAN TEICHOIC ACID TRANSFERASE TAGU"/>
    <property type="match status" value="1"/>
</dbReference>
<keyword evidence="2" id="KW-0472">Membrane</keyword>
<keyword evidence="2" id="KW-1133">Transmembrane helix</keyword>
<dbReference type="RefSeq" id="WP_091100585.1">
    <property type="nucleotide sequence ID" value="NZ_BBZG01000002.1"/>
</dbReference>
<dbReference type="InterPro" id="IPR050922">
    <property type="entry name" value="LytR/CpsA/Psr_CW_biosynth"/>
</dbReference>
<dbReference type="Pfam" id="PF03816">
    <property type="entry name" value="LytR_cpsA_psr"/>
    <property type="match status" value="1"/>
</dbReference>
<evidence type="ECO:0000256" key="2">
    <source>
        <dbReference type="SAM" id="Phobius"/>
    </source>
</evidence>
<dbReference type="STRING" id="46177.SAMN05660976_02735"/>
<evidence type="ECO:0000313" key="4">
    <source>
        <dbReference type="EMBL" id="SEL53192.1"/>
    </source>
</evidence>
<protein>
    <submittedName>
        <fullName evidence="4">Transcriptional attenuator, LytR family</fullName>
    </submittedName>
</protein>
<dbReference type="PANTHER" id="PTHR33392:SF6">
    <property type="entry name" value="POLYISOPRENYL-TEICHOIC ACID--PEPTIDOGLYCAN TEICHOIC ACID TRANSFERASE TAGU"/>
    <property type="match status" value="1"/>
</dbReference>
<feature type="transmembrane region" description="Helical" evidence="2">
    <location>
        <begin position="39"/>
        <end position="62"/>
    </location>
</feature>
<dbReference type="Proteomes" id="UP000198953">
    <property type="component" value="Unassembled WGS sequence"/>
</dbReference>
<reference evidence="4 5" key="1">
    <citation type="submission" date="2016-10" db="EMBL/GenBank/DDBJ databases">
        <authorList>
            <person name="de Groot N.N."/>
        </authorList>
    </citation>
    <scope>NUCLEOTIDE SEQUENCE [LARGE SCALE GENOMIC DNA]</scope>
    <source>
        <strain evidence="4 5">DSM 43357</strain>
    </source>
</reference>
<gene>
    <name evidence="4" type="ORF">SAMN05660976_02735</name>
</gene>
<name>A0A1H7QZ63_9ACTN</name>
<dbReference type="AlphaFoldDB" id="A0A1H7QZ63"/>
<comment type="similarity">
    <text evidence="1">Belongs to the LytR/CpsA/Psr (LCP) family.</text>
</comment>
<evidence type="ECO:0000313" key="5">
    <source>
        <dbReference type="Proteomes" id="UP000198953"/>
    </source>
</evidence>
<proteinExistence type="inferred from homology"/>
<evidence type="ECO:0000259" key="3">
    <source>
        <dbReference type="Pfam" id="PF03816"/>
    </source>
</evidence>
<dbReference type="NCBIfam" id="TIGR00350">
    <property type="entry name" value="lytR_cpsA_psr"/>
    <property type="match status" value="1"/>
</dbReference>
<organism evidence="4 5">
    <name type="scientific">Nonomuraea pusilla</name>
    <dbReference type="NCBI Taxonomy" id="46177"/>
    <lineage>
        <taxon>Bacteria</taxon>
        <taxon>Bacillati</taxon>
        <taxon>Actinomycetota</taxon>
        <taxon>Actinomycetes</taxon>
        <taxon>Streptosporangiales</taxon>
        <taxon>Streptosporangiaceae</taxon>
        <taxon>Nonomuraea</taxon>
    </lineage>
</organism>